<keyword evidence="2" id="KW-0031">Aminopeptidase</keyword>
<protein>
    <submittedName>
        <fullName evidence="2">Dipeptidyl aminopeptidase/acylaminoacyl-peptidase</fullName>
    </submittedName>
</protein>
<reference evidence="2 3" key="1">
    <citation type="submission" date="2014-03" db="EMBL/GenBank/DDBJ databases">
        <title>Draft Genome Sequences of 13 Willow Endophytes.</title>
        <authorList>
            <person name="Gan H.Y."/>
            <person name="Gan H.M."/>
            <person name="Savka M.A."/>
            <person name="Hudson A.O."/>
        </authorList>
    </citation>
    <scope>NUCLEOTIDE SEQUENCE [LARGE SCALE GENOMIC DNA]</scope>
    <source>
        <strain evidence="2 3">RIT293</strain>
    </source>
</reference>
<gene>
    <name evidence="2" type="ORF">BW34_01819</name>
</gene>
<keyword evidence="1" id="KW-1133">Transmembrane helix</keyword>
<evidence type="ECO:0000313" key="3">
    <source>
        <dbReference type="Proteomes" id="UP000024001"/>
    </source>
</evidence>
<keyword evidence="2" id="KW-0378">Hydrolase</keyword>
<dbReference type="Proteomes" id="UP000024001">
    <property type="component" value="Unassembled WGS sequence"/>
</dbReference>
<accession>A0A031FU51</accession>
<dbReference type="eggNOG" id="ENOG5033XC0">
    <property type="taxonomic scope" value="Bacteria"/>
</dbReference>
<proteinExistence type="predicted"/>
<dbReference type="PATRIC" id="fig|273677.3.peg.1802"/>
<keyword evidence="1" id="KW-0812">Transmembrane</keyword>
<sequence length="462" mass="48198">MSSDGRRAQRQRRKARGFSVRVLAVVAVLGVVALAGGVVTTLQGPRVTSVQSDVAAAVSSSGSRLIFETTQSLKKVDAAQVTVTPAAKFTVDTSGRSVGIRFTDPLWDQTTYSIRIDRLAGLGGGPTSTVEESFSTPKLHSYVLERSSGGDKIYRVGLDGDNEPVFENEHIEDFRATAAHLVVSTLKDGVSHLIVTRTDGSGPQELALPGKGVVTNLQSAERGNTIGYTFTDADISASGGRESLLFTGSTADPAAKPAEIKVTGADPRVEDWRFVPGTDTILMLTFDGALSLVSSAGAPPVELGNAAGIDDISGTTAYIERIDGPAVIDLASAKEKAPPPTPAELGQTGSVLALSDGSTLRALTPFDGMTPLATAVTRVEAAGKTSVVAQVDPADGLLQTCVSPSGRYAALVVAPDVVDNPYDGYTLPLPKKLETRIYGLDGKQITTIDGFDVAWCRKAPSL</sequence>
<evidence type="ECO:0000313" key="2">
    <source>
        <dbReference type="EMBL" id="EZP27827.1"/>
    </source>
</evidence>
<keyword evidence="2" id="KW-0645">Protease</keyword>
<dbReference type="EMBL" id="JFYO01000005">
    <property type="protein sequence ID" value="EZP27827.1"/>
    <property type="molecule type" value="Genomic_DNA"/>
</dbReference>
<dbReference type="GO" id="GO:0004177">
    <property type="term" value="F:aminopeptidase activity"/>
    <property type="evidence" value="ECO:0007669"/>
    <property type="project" value="UniProtKB-KW"/>
</dbReference>
<comment type="caution">
    <text evidence="2">The sequence shown here is derived from an EMBL/GenBank/DDBJ whole genome shotgun (WGS) entry which is preliminary data.</text>
</comment>
<evidence type="ECO:0000256" key="1">
    <source>
        <dbReference type="SAM" id="Phobius"/>
    </source>
</evidence>
<dbReference type="Gene3D" id="2.130.10.120">
    <property type="entry name" value="Prolyl oligopeptidase, N-terminal domain"/>
    <property type="match status" value="1"/>
</dbReference>
<keyword evidence="3" id="KW-1185">Reference proteome</keyword>
<dbReference type="RefSeq" id="WP_235186095.1">
    <property type="nucleotide sequence ID" value="NZ_JFYO01000005.1"/>
</dbReference>
<name>A0A031FU51_9MICO</name>
<dbReference type="AlphaFoldDB" id="A0A031FU51"/>
<feature type="transmembrane region" description="Helical" evidence="1">
    <location>
        <begin position="20"/>
        <end position="42"/>
    </location>
</feature>
<organism evidence="2 3">
    <name type="scientific">Microbacterium oleivorans</name>
    <dbReference type="NCBI Taxonomy" id="273677"/>
    <lineage>
        <taxon>Bacteria</taxon>
        <taxon>Bacillati</taxon>
        <taxon>Actinomycetota</taxon>
        <taxon>Actinomycetes</taxon>
        <taxon>Micrococcales</taxon>
        <taxon>Microbacteriaceae</taxon>
        <taxon>Microbacterium</taxon>
    </lineage>
</organism>
<keyword evidence="1" id="KW-0472">Membrane</keyword>